<dbReference type="EMBL" id="JNVC02000005">
    <property type="protein sequence ID" value="KEZ51538.1"/>
    <property type="molecule type" value="Genomic_DNA"/>
</dbReference>
<evidence type="ECO:0008006" key="3">
    <source>
        <dbReference type="Google" id="ProtNLM"/>
    </source>
</evidence>
<dbReference type="STRING" id="246786.GS18_0210370"/>
<protein>
    <recommendedName>
        <fullName evidence="3">DUF2750 domain-containing protein</fullName>
    </recommendedName>
</protein>
<evidence type="ECO:0000313" key="2">
    <source>
        <dbReference type="Proteomes" id="UP000028549"/>
    </source>
</evidence>
<sequence length="126" mass="14467">MKINNAEINAVNKLPSNVRYEYFIKKVTDYEEVWGLFNDGWATSRGEDGSLFIPFFPKKEFAEINAEKEWASYEARSITLDDFIESWLTGMKKDGINPSIFPLGNETAAVSIDNLLKNLETELENY</sequence>
<accession>A0A084GW26</accession>
<dbReference type="AlphaFoldDB" id="A0A084GW26"/>
<evidence type="ECO:0000313" key="1">
    <source>
        <dbReference type="EMBL" id="KEZ51538.1"/>
    </source>
</evidence>
<gene>
    <name evidence="1" type="ORF">GS18_0210370</name>
</gene>
<reference evidence="1 2" key="1">
    <citation type="journal article" date="2005" name="Int. J. Syst. Evol. Microbiol.">
        <title>Bacillus cibi sp. nov., isolated from jeotgal, a traditional Korean fermented seafood.</title>
        <authorList>
            <person name="Yoon J.H."/>
            <person name="Lee C.H."/>
            <person name="Oh T.K."/>
        </authorList>
    </citation>
    <scope>NUCLEOTIDE SEQUENCE [LARGE SCALE GENOMIC DNA]</scope>
    <source>
        <strain evidence="1 2">DSM 16189</strain>
    </source>
</reference>
<dbReference type="Pfam" id="PF11042">
    <property type="entry name" value="DUF2750"/>
    <property type="match status" value="1"/>
</dbReference>
<comment type="caution">
    <text evidence="1">The sequence shown here is derived from an EMBL/GenBank/DDBJ whole genome shotgun (WGS) entry which is preliminary data.</text>
</comment>
<name>A0A084GW26_METID</name>
<proteinExistence type="predicted"/>
<organism evidence="1 2">
    <name type="scientific">Metabacillus indicus</name>
    <name type="common">Bacillus indicus</name>
    <dbReference type="NCBI Taxonomy" id="246786"/>
    <lineage>
        <taxon>Bacteria</taxon>
        <taxon>Bacillati</taxon>
        <taxon>Bacillota</taxon>
        <taxon>Bacilli</taxon>
        <taxon>Bacillales</taxon>
        <taxon>Bacillaceae</taxon>
        <taxon>Metabacillus</taxon>
    </lineage>
</organism>
<keyword evidence="2" id="KW-1185">Reference proteome</keyword>
<dbReference type="Proteomes" id="UP000028549">
    <property type="component" value="Unassembled WGS sequence"/>
</dbReference>
<dbReference type="InterPro" id="IPR021284">
    <property type="entry name" value="DUF2750"/>
</dbReference>